<dbReference type="SUPFAM" id="SSF48264">
    <property type="entry name" value="Cytochrome P450"/>
    <property type="match status" value="1"/>
</dbReference>
<dbReference type="eggNOG" id="KOG0156">
    <property type="taxonomic scope" value="Eukaryota"/>
</dbReference>
<dbReference type="GO" id="GO:0020037">
    <property type="term" value="F:heme binding"/>
    <property type="evidence" value="ECO:0007669"/>
    <property type="project" value="InterPro"/>
</dbReference>
<protein>
    <recommendedName>
        <fullName evidence="15">Cytochrome P450</fullName>
    </recommendedName>
</protein>
<dbReference type="InterPro" id="IPR001128">
    <property type="entry name" value="Cyt_P450"/>
</dbReference>
<proteinExistence type="inferred from homology"/>
<keyword evidence="6 11" id="KW-0560">Oxidoreductase</keyword>
<dbReference type="PANTHER" id="PTHR47943:SF2">
    <property type="entry name" value="CYTOCHROME P450"/>
    <property type="match status" value="1"/>
</dbReference>
<dbReference type="PhylomeDB" id="A0A022QX26"/>
<keyword evidence="9" id="KW-0472">Membrane</keyword>
<organism evidence="13 14">
    <name type="scientific">Erythranthe guttata</name>
    <name type="common">Yellow monkey flower</name>
    <name type="synonym">Mimulus guttatus</name>
    <dbReference type="NCBI Taxonomy" id="4155"/>
    <lineage>
        <taxon>Eukaryota</taxon>
        <taxon>Viridiplantae</taxon>
        <taxon>Streptophyta</taxon>
        <taxon>Embryophyta</taxon>
        <taxon>Tracheophyta</taxon>
        <taxon>Spermatophyta</taxon>
        <taxon>Magnoliopsida</taxon>
        <taxon>eudicotyledons</taxon>
        <taxon>Gunneridae</taxon>
        <taxon>Pentapetalae</taxon>
        <taxon>asterids</taxon>
        <taxon>lamiids</taxon>
        <taxon>Lamiales</taxon>
        <taxon>Phrymaceae</taxon>
        <taxon>Erythranthe</taxon>
    </lineage>
</organism>
<dbReference type="GO" id="GO:0016020">
    <property type="term" value="C:membrane"/>
    <property type="evidence" value="ECO:0000318"/>
    <property type="project" value="GO_Central"/>
</dbReference>
<dbReference type="EMBL" id="KI631018">
    <property type="protein sequence ID" value="EYU31075.1"/>
    <property type="molecule type" value="Genomic_DNA"/>
</dbReference>
<dbReference type="PRINTS" id="PR00385">
    <property type="entry name" value="P450"/>
</dbReference>
<dbReference type="AlphaFoldDB" id="A0A022QX26"/>
<dbReference type="Gene3D" id="1.10.630.10">
    <property type="entry name" value="Cytochrome P450"/>
    <property type="match status" value="1"/>
</dbReference>
<evidence type="ECO:0000256" key="3">
    <source>
        <dbReference type="ARBA" id="ARBA00010617"/>
    </source>
</evidence>
<keyword evidence="8 11" id="KW-0503">Monooxygenase</keyword>
<accession>A0A022QX26</accession>
<dbReference type="PRINTS" id="PR00463">
    <property type="entry name" value="EP450I"/>
</dbReference>
<sequence>MAWFWPIISAILFICVLQKILSPNKNKRQPPGPIGLPIIGHFHLLGKNPHQDLHRLAQKHGPIMYLRFGFVPTVVFSSPAGAELVLKTHDLVFAGRPSIQAAKHISYDGRNIVFAQYGSYWRDMRKLATINLLSSSKISQFQPVRKAELRLAVDSLRRAAAGRETVDVSEMIMGTIGDMVCLMVFGRKFAGGGLGGSGGFKSVIDETFQVAAKPNLGDFFPYMGTIDLQGLTRRMKELSTTFDGFLEKIIDDHVLQNKQQKKENQDFVDTMMAIMDSGEAGFEFDRRHVKAVLLDMLLGGTDTSSATIDWALAELIRHPQIMKKLQQELEQVVGLDQYVEESHLEKLDYLNFVVKETFRLHPVVPLFIHEALEDCTVEEFHIAKGTRIMVNVWSMSKDPNVWQDPEKFFPERFIGSDLDLLGHDFELLPFGSGRRSCPGLQLGLTTVRLVLAQLVHCFDWELTNGMSPNELDMSEHFGLVTGKDKHIMAIPVCRLRK</sequence>
<gene>
    <name evidence="13" type="ORF">MIMGU_mgv1a005090mg</name>
</gene>
<dbReference type="PROSITE" id="PS00086">
    <property type="entry name" value="CYTOCHROME_P450"/>
    <property type="match status" value="1"/>
</dbReference>
<evidence type="ECO:0000313" key="13">
    <source>
        <dbReference type="EMBL" id="EYU31075.1"/>
    </source>
</evidence>
<dbReference type="Pfam" id="PF00067">
    <property type="entry name" value="p450"/>
    <property type="match status" value="1"/>
</dbReference>
<evidence type="ECO:0000256" key="6">
    <source>
        <dbReference type="ARBA" id="ARBA00023002"/>
    </source>
</evidence>
<comment type="subcellular location">
    <subcellularLocation>
        <location evidence="2">Membrane</location>
        <topology evidence="2">Single-pass membrane protein</topology>
    </subcellularLocation>
</comment>
<evidence type="ECO:0000256" key="9">
    <source>
        <dbReference type="ARBA" id="ARBA00023136"/>
    </source>
</evidence>
<dbReference type="CDD" id="cd11072">
    <property type="entry name" value="CYP71-like"/>
    <property type="match status" value="1"/>
</dbReference>
<evidence type="ECO:0000313" key="14">
    <source>
        <dbReference type="Proteomes" id="UP000030748"/>
    </source>
</evidence>
<evidence type="ECO:0008006" key="15">
    <source>
        <dbReference type="Google" id="ProtNLM"/>
    </source>
</evidence>
<feature type="binding site" description="axial binding residue" evidence="10">
    <location>
        <position position="437"/>
    </location>
    <ligand>
        <name>heme</name>
        <dbReference type="ChEBI" id="CHEBI:30413"/>
    </ligand>
    <ligandPart>
        <name>Fe</name>
        <dbReference type="ChEBI" id="CHEBI:18248"/>
    </ligandPart>
</feature>
<dbReference type="GO" id="GO:0005506">
    <property type="term" value="F:iron ion binding"/>
    <property type="evidence" value="ECO:0007669"/>
    <property type="project" value="InterPro"/>
</dbReference>
<evidence type="ECO:0000256" key="10">
    <source>
        <dbReference type="PIRSR" id="PIRSR602401-1"/>
    </source>
</evidence>
<feature type="signal peptide" evidence="12">
    <location>
        <begin position="1"/>
        <end position="18"/>
    </location>
</feature>
<comment type="similarity">
    <text evidence="3 11">Belongs to the cytochrome P450 family.</text>
</comment>
<keyword evidence="7 10" id="KW-0408">Iron</keyword>
<keyword evidence="4 10" id="KW-0349">Heme</keyword>
<dbReference type="Proteomes" id="UP000030748">
    <property type="component" value="Unassembled WGS sequence"/>
</dbReference>
<feature type="chain" id="PRO_5001507604" description="Cytochrome P450" evidence="12">
    <location>
        <begin position="19"/>
        <end position="497"/>
    </location>
</feature>
<comment type="cofactor">
    <cofactor evidence="1 10">
        <name>heme</name>
        <dbReference type="ChEBI" id="CHEBI:30413"/>
    </cofactor>
</comment>
<reference evidence="13 14" key="1">
    <citation type="journal article" date="2013" name="Proc. Natl. Acad. Sci. U.S.A.">
        <title>Fine-scale variation in meiotic recombination in Mimulus inferred from population shotgun sequencing.</title>
        <authorList>
            <person name="Hellsten U."/>
            <person name="Wright K.M."/>
            <person name="Jenkins J."/>
            <person name="Shu S."/>
            <person name="Yuan Y."/>
            <person name="Wessler S.R."/>
            <person name="Schmutz J."/>
            <person name="Willis J.H."/>
            <person name="Rokhsar D.S."/>
        </authorList>
    </citation>
    <scope>NUCLEOTIDE SEQUENCE [LARGE SCALE GENOMIC DNA]</scope>
    <source>
        <strain evidence="14">cv. DUN x IM62</strain>
    </source>
</reference>
<evidence type="ECO:0000256" key="2">
    <source>
        <dbReference type="ARBA" id="ARBA00004167"/>
    </source>
</evidence>
<dbReference type="GO" id="GO:0016709">
    <property type="term" value="F:oxidoreductase activity, acting on paired donors, with incorporation or reduction of molecular oxygen, NAD(P)H as one donor, and incorporation of one atom of oxygen"/>
    <property type="evidence" value="ECO:0000318"/>
    <property type="project" value="GO_Central"/>
</dbReference>
<dbReference type="OMA" id="REHEEHR"/>
<keyword evidence="12" id="KW-0732">Signal</keyword>
<evidence type="ECO:0000256" key="1">
    <source>
        <dbReference type="ARBA" id="ARBA00001971"/>
    </source>
</evidence>
<dbReference type="KEGG" id="egt:105965208"/>
<name>A0A022QX26_ERYGU</name>
<evidence type="ECO:0000256" key="5">
    <source>
        <dbReference type="ARBA" id="ARBA00022723"/>
    </source>
</evidence>
<evidence type="ECO:0000256" key="11">
    <source>
        <dbReference type="RuleBase" id="RU000461"/>
    </source>
</evidence>
<dbReference type="OrthoDB" id="2789670at2759"/>
<evidence type="ECO:0000256" key="12">
    <source>
        <dbReference type="SAM" id="SignalP"/>
    </source>
</evidence>
<evidence type="ECO:0000256" key="4">
    <source>
        <dbReference type="ARBA" id="ARBA00022617"/>
    </source>
</evidence>
<evidence type="ECO:0000256" key="7">
    <source>
        <dbReference type="ARBA" id="ARBA00023004"/>
    </source>
</evidence>
<dbReference type="PANTHER" id="PTHR47943">
    <property type="entry name" value="CYTOCHROME P450 93A3-LIKE"/>
    <property type="match status" value="1"/>
</dbReference>
<keyword evidence="14" id="KW-1185">Reference proteome</keyword>
<dbReference type="InterPro" id="IPR036396">
    <property type="entry name" value="Cyt_P450_sf"/>
</dbReference>
<keyword evidence="5 10" id="KW-0479">Metal-binding</keyword>
<dbReference type="InterPro" id="IPR002401">
    <property type="entry name" value="Cyt_P450_E_grp-I"/>
</dbReference>
<dbReference type="InterPro" id="IPR017972">
    <property type="entry name" value="Cyt_P450_CS"/>
</dbReference>
<evidence type="ECO:0000256" key="8">
    <source>
        <dbReference type="ARBA" id="ARBA00023033"/>
    </source>
</evidence>
<dbReference type="FunFam" id="1.10.630.10:FF:000011">
    <property type="entry name" value="Cytochrome P450 83B1"/>
    <property type="match status" value="1"/>
</dbReference>
<dbReference type="STRING" id="4155.A0A022QX26"/>